<dbReference type="GO" id="GO:0042597">
    <property type="term" value="C:periplasmic space"/>
    <property type="evidence" value="ECO:0007669"/>
    <property type="project" value="InterPro"/>
</dbReference>
<organism evidence="5 6">
    <name type="scientific">Vibrio algicola</name>
    <dbReference type="NCBI Taxonomy" id="2662262"/>
    <lineage>
        <taxon>Bacteria</taxon>
        <taxon>Pseudomonadati</taxon>
        <taxon>Pseudomonadota</taxon>
        <taxon>Gammaproteobacteria</taxon>
        <taxon>Vibrionales</taxon>
        <taxon>Vibrionaceae</taxon>
        <taxon>Vibrio</taxon>
    </lineage>
</organism>
<evidence type="ECO:0000313" key="5">
    <source>
        <dbReference type="EMBL" id="QGA66779.1"/>
    </source>
</evidence>
<evidence type="ECO:0000259" key="4">
    <source>
        <dbReference type="Pfam" id="PF05426"/>
    </source>
</evidence>
<keyword evidence="1 3" id="KW-0732">Signal</keyword>
<dbReference type="AlphaFoldDB" id="A0A5Q0TMN9"/>
<feature type="domain" description="Alginate lyase" evidence="4">
    <location>
        <begin position="68"/>
        <end position="344"/>
    </location>
</feature>
<accession>A0A5Q0TMN9</accession>
<proteinExistence type="predicted"/>
<evidence type="ECO:0000256" key="1">
    <source>
        <dbReference type="ARBA" id="ARBA00022729"/>
    </source>
</evidence>
<evidence type="ECO:0000256" key="2">
    <source>
        <dbReference type="ARBA" id="ARBA00023239"/>
    </source>
</evidence>
<dbReference type="Proteomes" id="UP000348942">
    <property type="component" value="Chromosome 2"/>
</dbReference>
<dbReference type="Pfam" id="PF05426">
    <property type="entry name" value="Alginate_lyase"/>
    <property type="match status" value="1"/>
</dbReference>
<keyword evidence="2 5" id="KW-0456">Lyase</keyword>
<evidence type="ECO:0000313" key="6">
    <source>
        <dbReference type="Proteomes" id="UP000348942"/>
    </source>
</evidence>
<dbReference type="RefSeq" id="WP_153448868.1">
    <property type="nucleotide sequence ID" value="NZ_CP045700.1"/>
</dbReference>
<dbReference type="Gene3D" id="1.50.10.100">
    <property type="entry name" value="Chondroitin AC/alginate lyase"/>
    <property type="match status" value="1"/>
</dbReference>
<gene>
    <name evidence="5" type="ORF">GFB47_15430</name>
</gene>
<dbReference type="InterPro" id="IPR008397">
    <property type="entry name" value="Alginate_lyase_dom"/>
</dbReference>
<sequence>MKKSLLATAILASTCFFSNALYAADINFISYDGNILAKNKAELTDSNPALKKLVSLANKALKVEIDPVTNKTLLSASGDKHDYFSFGPYWWPNPDTKDGLPYVRRDGEYNMDTKTAATDKMRMIRFAKDVQNLGLAYYFTDNKAYAEKAKQQLDAWFVNPKTRMNPNMDHAQAIPGRVDGRGIGIIDSRLLIGVMDSVEMLRPTMTDKEYNAVVKWYADFRDWLVTSRNGFEEDNWHNNHGSWYDAQVVAFSLFTHDMDLAKKRLEITQMRRIGGQFDIEGKQGAELERTKPWHYSNFNLEAYNLLGRYGELAKVDVWNYNIDKHSLENGYNFIAKNVVDTNIWEYKGLKERDVNIAYENMLNAKRAYKDPIFDKAVEKLESANKSNIENLLYK</sequence>
<keyword evidence="6" id="KW-1185">Reference proteome</keyword>
<protein>
    <submittedName>
        <fullName evidence="5">Alginate lyase</fullName>
    </submittedName>
</protein>
<dbReference type="EMBL" id="CP045700">
    <property type="protein sequence ID" value="QGA66779.1"/>
    <property type="molecule type" value="Genomic_DNA"/>
</dbReference>
<dbReference type="InterPro" id="IPR008929">
    <property type="entry name" value="Chondroitin_lyas"/>
</dbReference>
<feature type="chain" id="PRO_5024389020" evidence="3">
    <location>
        <begin position="24"/>
        <end position="394"/>
    </location>
</feature>
<reference evidence="5 6" key="1">
    <citation type="submission" date="2019-10" db="EMBL/GenBank/DDBJ databases">
        <title>Vibrio sp. nov., isolated from Coralline algae surface.</title>
        <authorList>
            <person name="Geng Y."/>
            <person name="Zhang X."/>
        </authorList>
    </citation>
    <scope>NUCLEOTIDE SEQUENCE [LARGE SCALE GENOMIC DNA]</scope>
    <source>
        <strain evidence="5 6">SM1977</strain>
    </source>
</reference>
<evidence type="ECO:0000256" key="3">
    <source>
        <dbReference type="SAM" id="SignalP"/>
    </source>
</evidence>
<dbReference type="SUPFAM" id="SSF48230">
    <property type="entry name" value="Chondroitin AC/alginate lyase"/>
    <property type="match status" value="1"/>
</dbReference>
<name>A0A5Q0TMN9_9VIBR</name>
<feature type="signal peptide" evidence="3">
    <location>
        <begin position="1"/>
        <end position="23"/>
    </location>
</feature>
<dbReference type="GO" id="GO:0016829">
    <property type="term" value="F:lyase activity"/>
    <property type="evidence" value="ECO:0007669"/>
    <property type="project" value="UniProtKB-KW"/>
</dbReference>